<evidence type="ECO:0000256" key="3">
    <source>
        <dbReference type="ARBA" id="ARBA00022563"/>
    </source>
</evidence>
<dbReference type="GO" id="GO:0004477">
    <property type="term" value="F:methenyltetrahydrofolate cyclohydrolase activity"/>
    <property type="evidence" value="ECO:0007669"/>
    <property type="project" value="UniProtKB-UniRule"/>
</dbReference>
<dbReference type="CDD" id="cd01080">
    <property type="entry name" value="NAD_bind_m-THF_DH_Cyclohyd"/>
    <property type="match status" value="1"/>
</dbReference>
<gene>
    <name evidence="12" type="primary">folD</name>
    <name evidence="15" type="ORF">KDW_56040</name>
</gene>
<dbReference type="PANTHER" id="PTHR48099:SF5">
    <property type="entry name" value="C-1-TETRAHYDROFOLATE SYNTHASE, CYTOPLASMIC"/>
    <property type="match status" value="1"/>
</dbReference>
<dbReference type="PANTHER" id="PTHR48099">
    <property type="entry name" value="C-1-TETRAHYDROFOLATE SYNTHASE, CYTOPLASMIC-RELATED"/>
    <property type="match status" value="1"/>
</dbReference>
<evidence type="ECO:0000256" key="8">
    <source>
        <dbReference type="ARBA" id="ARBA00023002"/>
    </source>
</evidence>
<keyword evidence="9 12" id="KW-0368">Histidine biosynthesis</keyword>
<protein>
    <recommendedName>
        <fullName evidence="12">Bifunctional protein FolD</fullName>
    </recommendedName>
    <domain>
        <recommendedName>
            <fullName evidence="12">Methylenetetrahydrofolate dehydrogenase</fullName>
            <ecNumber evidence="12">1.5.1.5</ecNumber>
        </recommendedName>
    </domain>
    <domain>
        <recommendedName>
            <fullName evidence="12">Methenyltetrahydrofolate cyclohydrolase</fullName>
            <ecNumber evidence="12">3.5.4.9</ecNumber>
        </recommendedName>
    </domain>
</protein>
<accession>A0A5J4KWB9</accession>
<dbReference type="Proteomes" id="UP000326912">
    <property type="component" value="Unassembled WGS sequence"/>
</dbReference>
<feature type="binding site" evidence="12">
    <location>
        <begin position="166"/>
        <end position="168"/>
    </location>
    <ligand>
        <name>NADP(+)</name>
        <dbReference type="ChEBI" id="CHEBI:58349"/>
    </ligand>
</feature>
<feature type="domain" description="Tetrahydrofolate dehydrogenase/cyclohydrolase catalytic" evidence="13">
    <location>
        <begin position="6"/>
        <end position="121"/>
    </location>
</feature>
<keyword evidence="7 12" id="KW-0521">NADP</keyword>
<sequence length="290" mass="30639">MSATLLNGRTLSATIKTELRTDVQRYQDTHGHAPGLVIVRVEGDAASGFYSKAILKISRELGVEARLELLPEQTSAQELSDLLLRLNQDPRVHGIIVQMPLPAHLPQDLVINAIAPEKDIDGISPVSAGNLVLGLPGFQPSTAAAVIEILKRSEIELAGKHVVVLGRSNVVGKPLSLLLLQQHATVTICHSRTPDLASFTRQADVLVAAVGRARMVTAEMVRPGATVIDVGINSLPEGGMVGDVDFASVQDVAGALTPVPGGVGPLTNVLLLRQCIEAAWRQAGPEAHHA</sequence>
<comment type="pathway">
    <text evidence="1 12">One-carbon metabolism; tetrahydrofolate interconversion.</text>
</comment>
<organism evidence="15 16">
    <name type="scientific">Dictyobacter vulcani</name>
    <dbReference type="NCBI Taxonomy" id="2607529"/>
    <lineage>
        <taxon>Bacteria</taxon>
        <taxon>Bacillati</taxon>
        <taxon>Chloroflexota</taxon>
        <taxon>Ktedonobacteria</taxon>
        <taxon>Ktedonobacterales</taxon>
        <taxon>Dictyobacteraceae</taxon>
        <taxon>Dictyobacter</taxon>
    </lineage>
</organism>
<evidence type="ECO:0000313" key="16">
    <source>
        <dbReference type="Proteomes" id="UP000326912"/>
    </source>
</evidence>
<name>A0A5J4KWB9_9CHLR</name>
<dbReference type="InterPro" id="IPR020631">
    <property type="entry name" value="THF_DH/CycHdrlase_NAD-bd_dom"/>
</dbReference>
<evidence type="ECO:0000259" key="13">
    <source>
        <dbReference type="Pfam" id="PF00763"/>
    </source>
</evidence>
<feature type="binding site" evidence="12">
    <location>
        <position position="232"/>
    </location>
    <ligand>
        <name>NADP(+)</name>
        <dbReference type="ChEBI" id="CHEBI:58349"/>
    </ligand>
</feature>
<dbReference type="UniPathway" id="UPA00193"/>
<evidence type="ECO:0000256" key="6">
    <source>
        <dbReference type="ARBA" id="ARBA00022801"/>
    </source>
</evidence>
<dbReference type="Pfam" id="PF02882">
    <property type="entry name" value="THF_DHG_CYH_C"/>
    <property type="match status" value="1"/>
</dbReference>
<dbReference type="GO" id="GO:0035999">
    <property type="term" value="P:tetrahydrofolate interconversion"/>
    <property type="evidence" value="ECO:0007669"/>
    <property type="project" value="UniProtKB-UniRule"/>
</dbReference>
<dbReference type="GO" id="GO:0000105">
    <property type="term" value="P:L-histidine biosynthetic process"/>
    <property type="evidence" value="ECO:0007669"/>
    <property type="project" value="UniProtKB-KW"/>
</dbReference>
<comment type="subunit">
    <text evidence="2 12">Homodimer.</text>
</comment>
<comment type="catalytic activity">
    <reaction evidence="12">
        <text>(6R)-5,10-methylene-5,6,7,8-tetrahydrofolate + NADP(+) = (6R)-5,10-methenyltetrahydrofolate + NADPH</text>
        <dbReference type="Rhea" id="RHEA:22812"/>
        <dbReference type="ChEBI" id="CHEBI:15636"/>
        <dbReference type="ChEBI" id="CHEBI:57455"/>
        <dbReference type="ChEBI" id="CHEBI:57783"/>
        <dbReference type="ChEBI" id="CHEBI:58349"/>
        <dbReference type="EC" id="1.5.1.5"/>
    </reaction>
</comment>
<evidence type="ECO:0000256" key="5">
    <source>
        <dbReference type="ARBA" id="ARBA00022755"/>
    </source>
</evidence>
<dbReference type="EC" id="3.5.4.9" evidence="12"/>
<dbReference type="Pfam" id="PF00763">
    <property type="entry name" value="THF_DHG_CYH"/>
    <property type="match status" value="1"/>
</dbReference>
<dbReference type="InterPro" id="IPR020630">
    <property type="entry name" value="THF_DH/CycHdrlase_cat_dom"/>
</dbReference>
<evidence type="ECO:0000313" key="15">
    <source>
        <dbReference type="EMBL" id="GER91442.1"/>
    </source>
</evidence>
<dbReference type="SUPFAM" id="SSF53223">
    <property type="entry name" value="Aminoacid dehydrogenase-like, N-terminal domain"/>
    <property type="match status" value="1"/>
</dbReference>
<dbReference type="GO" id="GO:0004488">
    <property type="term" value="F:methylenetetrahydrofolate dehydrogenase (NADP+) activity"/>
    <property type="evidence" value="ECO:0007669"/>
    <property type="project" value="UniProtKB-UniRule"/>
</dbReference>
<comment type="function">
    <text evidence="12">Catalyzes the oxidation of 5,10-methylenetetrahydrofolate to 5,10-methenyltetrahydrofolate and then the hydrolysis of 5,10-methenyltetrahydrofolate to 10-formyltetrahydrofolate.</text>
</comment>
<dbReference type="Gene3D" id="3.40.50.10860">
    <property type="entry name" value="Leucine Dehydrogenase, chain A, domain 1"/>
    <property type="match status" value="1"/>
</dbReference>
<evidence type="ECO:0000256" key="11">
    <source>
        <dbReference type="ARBA" id="ARBA00023268"/>
    </source>
</evidence>
<feature type="domain" description="Tetrahydrofolate dehydrogenase/cyclohydrolase NAD(P)-binding" evidence="14">
    <location>
        <begin position="140"/>
        <end position="282"/>
    </location>
</feature>
<comment type="similarity">
    <text evidence="12">Belongs to the tetrahydrofolate dehydrogenase/cyclohydrolase family.</text>
</comment>
<dbReference type="Gene3D" id="3.40.50.720">
    <property type="entry name" value="NAD(P)-binding Rossmann-like Domain"/>
    <property type="match status" value="1"/>
</dbReference>
<comment type="catalytic activity">
    <reaction evidence="12">
        <text>(6R)-5,10-methenyltetrahydrofolate + H2O = (6R)-10-formyltetrahydrofolate + H(+)</text>
        <dbReference type="Rhea" id="RHEA:23700"/>
        <dbReference type="ChEBI" id="CHEBI:15377"/>
        <dbReference type="ChEBI" id="CHEBI:15378"/>
        <dbReference type="ChEBI" id="CHEBI:57455"/>
        <dbReference type="ChEBI" id="CHEBI:195366"/>
        <dbReference type="EC" id="3.5.4.9"/>
    </reaction>
</comment>
<keyword evidence="16" id="KW-1185">Reference proteome</keyword>
<dbReference type="InterPro" id="IPR046346">
    <property type="entry name" value="Aminoacid_DH-like_N_sf"/>
</dbReference>
<dbReference type="GO" id="GO:0006164">
    <property type="term" value="P:purine nucleotide biosynthetic process"/>
    <property type="evidence" value="ECO:0007669"/>
    <property type="project" value="UniProtKB-KW"/>
</dbReference>
<keyword evidence="6 12" id="KW-0378">Hydrolase</keyword>
<evidence type="ECO:0000256" key="9">
    <source>
        <dbReference type="ARBA" id="ARBA00023102"/>
    </source>
</evidence>
<dbReference type="EMBL" id="BKZW01000004">
    <property type="protein sequence ID" value="GER91442.1"/>
    <property type="molecule type" value="Genomic_DNA"/>
</dbReference>
<proteinExistence type="inferred from homology"/>
<dbReference type="GO" id="GO:0009086">
    <property type="term" value="P:methionine biosynthetic process"/>
    <property type="evidence" value="ECO:0007669"/>
    <property type="project" value="UniProtKB-KW"/>
</dbReference>
<dbReference type="PRINTS" id="PR00085">
    <property type="entry name" value="THFDHDRGNASE"/>
</dbReference>
<evidence type="ECO:0000256" key="7">
    <source>
        <dbReference type="ARBA" id="ARBA00022857"/>
    </source>
</evidence>
<dbReference type="RefSeq" id="WP_151759097.1">
    <property type="nucleotide sequence ID" value="NZ_BKZW01000004.1"/>
</dbReference>
<comment type="caution">
    <text evidence="12">Lacks conserved residue(s) required for the propagation of feature annotation.</text>
</comment>
<dbReference type="AlphaFoldDB" id="A0A5J4KWB9"/>
<keyword evidence="4 12" id="KW-0028">Amino-acid biosynthesis</keyword>
<dbReference type="InterPro" id="IPR036291">
    <property type="entry name" value="NAD(P)-bd_dom_sf"/>
</dbReference>
<comment type="caution">
    <text evidence="15">The sequence shown here is derived from an EMBL/GenBank/DDBJ whole genome shotgun (WGS) entry which is preliminary data.</text>
</comment>
<dbReference type="EC" id="1.5.1.5" evidence="12"/>
<evidence type="ECO:0000256" key="12">
    <source>
        <dbReference type="HAMAP-Rule" id="MF_01576"/>
    </source>
</evidence>
<evidence type="ECO:0000259" key="14">
    <source>
        <dbReference type="Pfam" id="PF02882"/>
    </source>
</evidence>
<reference evidence="15 16" key="1">
    <citation type="submission" date="2019-10" db="EMBL/GenBank/DDBJ databases">
        <title>Dictyobacter vulcani sp. nov., within the class Ktedonobacteria, isolated from soil of volcanic Mt. Zao.</title>
        <authorList>
            <person name="Zheng Y."/>
            <person name="Wang C.M."/>
            <person name="Sakai Y."/>
            <person name="Abe K."/>
            <person name="Yokota A."/>
            <person name="Yabe S."/>
        </authorList>
    </citation>
    <scope>NUCLEOTIDE SEQUENCE [LARGE SCALE GENOMIC DNA]</scope>
    <source>
        <strain evidence="15 16">W12</strain>
    </source>
</reference>
<evidence type="ECO:0000256" key="4">
    <source>
        <dbReference type="ARBA" id="ARBA00022605"/>
    </source>
</evidence>
<keyword evidence="5 12" id="KW-0658">Purine biosynthesis</keyword>
<dbReference type="GO" id="GO:0005829">
    <property type="term" value="C:cytosol"/>
    <property type="evidence" value="ECO:0007669"/>
    <property type="project" value="TreeGrafter"/>
</dbReference>
<keyword evidence="11 12" id="KW-0511">Multifunctional enzyme</keyword>
<dbReference type="HAMAP" id="MF_01576">
    <property type="entry name" value="THF_DHG_CYH"/>
    <property type="match status" value="1"/>
</dbReference>
<dbReference type="FunFam" id="3.40.50.10860:FF:000005">
    <property type="entry name" value="C-1-tetrahydrofolate synthase, cytoplasmic, putative"/>
    <property type="match status" value="1"/>
</dbReference>
<dbReference type="SUPFAM" id="SSF51735">
    <property type="entry name" value="NAD(P)-binding Rossmann-fold domains"/>
    <property type="match status" value="1"/>
</dbReference>
<keyword evidence="10 12" id="KW-0486">Methionine biosynthesis</keyword>
<evidence type="ECO:0000256" key="1">
    <source>
        <dbReference type="ARBA" id="ARBA00004777"/>
    </source>
</evidence>
<keyword evidence="8 12" id="KW-0560">Oxidoreductase</keyword>
<dbReference type="FunFam" id="3.40.50.720:FF:000094">
    <property type="entry name" value="Bifunctional protein FolD"/>
    <property type="match status" value="1"/>
</dbReference>
<evidence type="ECO:0000256" key="2">
    <source>
        <dbReference type="ARBA" id="ARBA00011738"/>
    </source>
</evidence>
<evidence type="ECO:0000256" key="10">
    <source>
        <dbReference type="ARBA" id="ARBA00023167"/>
    </source>
</evidence>
<keyword evidence="3 12" id="KW-0554">One-carbon metabolism</keyword>
<dbReference type="InterPro" id="IPR000672">
    <property type="entry name" value="THF_DH/CycHdrlase"/>
</dbReference>